<dbReference type="SUPFAM" id="SSF53300">
    <property type="entry name" value="vWA-like"/>
    <property type="match status" value="1"/>
</dbReference>
<evidence type="ECO:0000259" key="7">
    <source>
        <dbReference type="PROSITE" id="PS52015"/>
    </source>
</evidence>
<keyword evidence="9" id="KW-1185">Reference proteome</keyword>
<dbReference type="RefSeq" id="WP_129255072.1">
    <property type="nucleotide sequence ID" value="NZ_SAXA01000012.1"/>
</dbReference>
<dbReference type="Gene3D" id="3.40.50.410">
    <property type="entry name" value="von Willebrand factor, type A domain"/>
    <property type="match status" value="1"/>
</dbReference>
<reference evidence="8 9" key="1">
    <citation type="submission" date="2019-01" db="EMBL/GenBank/DDBJ databases">
        <title>Ancylomarina salipaludis sp. nov., isolated from a salt marsh.</title>
        <authorList>
            <person name="Yoon J.-H."/>
        </authorList>
    </citation>
    <scope>NUCLEOTIDE SEQUENCE [LARGE SCALE GENOMIC DNA]</scope>
    <source>
        <strain evidence="8 9">SHSM-M15</strain>
    </source>
</reference>
<keyword evidence="4" id="KW-0472">Membrane</keyword>
<dbReference type="PANTHER" id="PTHR45737">
    <property type="entry name" value="VON WILLEBRAND FACTOR A DOMAIN-CONTAINING PROTEIN 5A"/>
    <property type="match status" value="1"/>
</dbReference>
<dbReference type="Pfam" id="PF13768">
    <property type="entry name" value="VWA_3"/>
    <property type="match status" value="1"/>
</dbReference>
<proteinExistence type="predicted"/>
<comment type="subcellular location">
    <subcellularLocation>
        <location evidence="1">Membrane</location>
        <topology evidence="1">Single-pass membrane protein</topology>
    </subcellularLocation>
</comment>
<dbReference type="FunFam" id="3.30.1150.10:FF:000002">
    <property type="entry name" value="Energy transducer TonB"/>
    <property type="match status" value="1"/>
</dbReference>
<evidence type="ECO:0000313" key="8">
    <source>
        <dbReference type="EMBL" id="RXQ90971.1"/>
    </source>
</evidence>
<evidence type="ECO:0000256" key="4">
    <source>
        <dbReference type="ARBA" id="ARBA00023136"/>
    </source>
</evidence>
<dbReference type="InterPro" id="IPR013694">
    <property type="entry name" value="VIT"/>
</dbReference>
<evidence type="ECO:0000256" key="2">
    <source>
        <dbReference type="ARBA" id="ARBA00022692"/>
    </source>
</evidence>
<protein>
    <submittedName>
        <fullName evidence="8">TonB family protein</fullName>
    </submittedName>
</protein>
<comment type="caution">
    <text evidence="8">The sequence shown here is derived from an EMBL/GenBank/DDBJ whole genome shotgun (WGS) entry which is preliminary data.</text>
</comment>
<gene>
    <name evidence="8" type="ORF">EO244_12775</name>
</gene>
<feature type="domain" description="VWFA" evidence="5">
    <location>
        <begin position="309"/>
        <end position="479"/>
    </location>
</feature>
<dbReference type="Pfam" id="PF03544">
    <property type="entry name" value="TonB_C"/>
    <property type="match status" value="1"/>
</dbReference>
<dbReference type="PROSITE" id="PS52015">
    <property type="entry name" value="TONB_CTD"/>
    <property type="match status" value="1"/>
</dbReference>
<dbReference type="InterPro" id="IPR002035">
    <property type="entry name" value="VWF_A"/>
</dbReference>
<dbReference type="InterPro" id="IPR037682">
    <property type="entry name" value="TonB_C"/>
</dbReference>
<dbReference type="SMART" id="SM00609">
    <property type="entry name" value="VIT"/>
    <property type="match status" value="1"/>
</dbReference>
<dbReference type="Pfam" id="PF08487">
    <property type="entry name" value="VIT"/>
    <property type="match status" value="1"/>
</dbReference>
<dbReference type="InterPro" id="IPR006260">
    <property type="entry name" value="TonB/TolA_C"/>
</dbReference>
<keyword evidence="3" id="KW-1133">Transmembrane helix</keyword>
<dbReference type="InterPro" id="IPR036465">
    <property type="entry name" value="vWFA_dom_sf"/>
</dbReference>
<evidence type="ECO:0000256" key="1">
    <source>
        <dbReference type="ARBA" id="ARBA00004167"/>
    </source>
</evidence>
<accession>A0A4Q1JJB2</accession>
<dbReference type="PANTHER" id="PTHR45737:SF6">
    <property type="entry name" value="VON WILLEBRAND FACTOR A DOMAIN-CONTAINING PROTEIN 5A"/>
    <property type="match status" value="1"/>
</dbReference>
<dbReference type="SMART" id="SM00327">
    <property type="entry name" value="VWA"/>
    <property type="match status" value="1"/>
</dbReference>
<sequence>MTKGNIYIRICTILFGLLVAFSSYADQKIRSKDKSLSPYFMILTNEGEVASLPLKSTQVDVDISGVIADVNVKQVYTNTGKTTIEAIYVFPASTRAAVYDMLMQVDDRQIRAKIEEKKKARKMYDQAKREGRTSSLLEQERTNVFKMKVANILPGATVEVDMSYTELLVPTDKVYEFVYPTVVGPRYVNRDERGNKAAEEWTNNPFLEEGVKATSTLDINVGLSTGVPIKEIRCETHKNKLSYLSKSQANLKLNEPEGGNRDFIMQYRLAGHAIESGILTYSEPNGDNYFLAMMQPPQRPLAKEIPAREYVFIIDISGSMNGFPLDISKQIMRKLLGQLDEKDLFNIVLFAGGSETFAEKSMPVNEENIFKALTFIDHQHGWGGTELLQALNTAMSLNGSENYSRSFVILTDGYVSVEKETYDYIRKHLGNANFFSFGIGSSVNRGIIEGMAHVGYGEPFIAVNKAEGSELADKFIKYVSNPVLTNITYDFKGIEAYDVLPKHIPDLFAERPLIITGKYKGKAKGSLSIKGLFGNTAFASELSINKTPSSKEKALRYLWAREKIRLLADYHDLDRNDEAKQEIIGLSKQYNLLTEFTSFIAIDSVVSNKGGEQMSIKQATPLPKGVSNMAVGGGGAPLSSQPGVYPPPPALKVANVMNIIDNDESIDEELEIMDSEADMVEYGEVVVVEEEEEEDEEQIIFVVEVMPEFPGGTDALLKYLAQNVKYPEEARKMKIQGRVYVGFVVDINGDIIDVRIQRGVHSLLDAEALRVIKAMPKWKPGQQRGKPVRVNYTIPINFYLNS</sequence>
<dbReference type="Gene3D" id="3.30.1150.10">
    <property type="match status" value="1"/>
</dbReference>
<evidence type="ECO:0000259" key="5">
    <source>
        <dbReference type="PROSITE" id="PS50234"/>
    </source>
</evidence>
<dbReference type="AlphaFoldDB" id="A0A4Q1JJB2"/>
<dbReference type="Proteomes" id="UP000289703">
    <property type="component" value="Unassembled WGS sequence"/>
</dbReference>
<dbReference type="PROSITE" id="PS51468">
    <property type="entry name" value="VIT"/>
    <property type="match status" value="1"/>
</dbReference>
<dbReference type="OrthoDB" id="9784383at2"/>
<dbReference type="EMBL" id="SAXA01000012">
    <property type="protein sequence ID" value="RXQ90971.1"/>
    <property type="molecule type" value="Genomic_DNA"/>
</dbReference>
<feature type="domain" description="TonB C-terminal" evidence="7">
    <location>
        <begin position="711"/>
        <end position="802"/>
    </location>
</feature>
<organism evidence="8 9">
    <name type="scientific">Ancylomarina salipaludis</name>
    <dbReference type="NCBI Taxonomy" id="2501299"/>
    <lineage>
        <taxon>Bacteria</taxon>
        <taxon>Pseudomonadati</taxon>
        <taxon>Bacteroidota</taxon>
        <taxon>Bacteroidia</taxon>
        <taxon>Marinilabiliales</taxon>
        <taxon>Marinifilaceae</taxon>
        <taxon>Ancylomarina</taxon>
    </lineage>
</organism>
<dbReference type="NCBIfam" id="TIGR01352">
    <property type="entry name" value="tonB_Cterm"/>
    <property type="match status" value="1"/>
</dbReference>
<keyword evidence="2" id="KW-0812">Transmembrane</keyword>
<name>A0A4Q1JJB2_9BACT</name>
<dbReference type="PROSITE" id="PS50234">
    <property type="entry name" value="VWFA"/>
    <property type="match status" value="1"/>
</dbReference>
<evidence type="ECO:0000259" key="6">
    <source>
        <dbReference type="PROSITE" id="PS51468"/>
    </source>
</evidence>
<feature type="domain" description="VIT" evidence="6">
    <location>
        <begin position="38"/>
        <end position="166"/>
    </location>
</feature>
<dbReference type="GO" id="GO:0016020">
    <property type="term" value="C:membrane"/>
    <property type="evidence" value="ECO:0007669"/>
    <property type="project" value="UniProtKB-SubCell"/>
</dbReference>
<evidence type="ECO:0000256" key="3">
    <source>
        <dbReference type="ARBA" id="ARBA00022989"/>
    </source>
</evidence>
<dbReference type="SUPFAM" id="SSF74653">
    <property type="entry name" value="TolA/TonB C-terminal domain"/>
    <property type="match status" value="1"/>
</dbReference>
<evidence type="ECO:0000313" key="9">
    <source>
        <dbReference type="Proteomes" id="UP000289703"/>
    </source>
</evidence>
<dbReference type="GO" id="GO:0055085">
    <property type="term" value="P:transmembrane transport"/>
    <property type="evidence" value="ECO:0007669"/>
    <property type="project" value="InterPro"/>
</dbReference>